<keyword evidence="10" id="KW-1185">Reference proteome</keyword>
<dbReference type="SUPFAM" id="SSF81338">
    <property type="entry name" value="Aquaporin-like"/>
    <property type="match status" value="1"/>
</dbReference>
<evidence type="ECO:0000256" key="4">
    <source>
        <dbReference type="ARBA" id="ARBA00022475"/>
    </source>
</evidence>
<evidence type="ECO:0000313" key="9">
    <source>
        <dbReference type="EMBL" id="OAQ56132.1"/>
    </source>
</evidence>
<dbReference type="PANTHER" id="PTHR19139">
    <property type="entry name" value="AQUAPORIN TRANSPORTER"/>
    <property type="match status" value="1"/>
</dbReference>
<dbReference type="EMBL" id="LWMN01000011">
    <property type="protein sequence ID" value="OAQ56132.1"/>
    <property type="molecule type" value="Genomic_DNA"/>
</dbReference>
<evidence type="ECO:0000256" key="1">
    <source>
        <dbReference type="ARBA" id="ARBA00004651"/>
    </source>
</evidence>
<reference evidence="9 10" key="1">
    <citation type="submission" date="2016-04" db="EMBL/GenBank/DDBJ databases">
        <title>Draft genome of an Enterococcus thailandicus strain isolated from bovine feces.</title>
        <authorList>
            <person name="Beukers A.G."/>
            <person name="Zaheer R."/>
            <person name="Goji N."/>
            <person name="Cook S.R."/>
            <person name="Amoako K."/>
            <person name="Chaves A.V."/>
            <person name="Ward M.P."/>
            <person name="Mcallister T.A."/>
        </authorList>
    </citation>
    <scope>NUCLEOTIDE SEQUENCE [LARGE SCALE GENOMIC DNA]</scope>
    <source>
        <strain evidence="9 10">F0711D 46</strain>
    </source>
</reference>
<keyword evidence="7" id="KW-0472">Membrane</keyword>
<keyword evidence="5 8" id="KW-0812">Transmembrane</keyword>
<evidence type="ECO:0000256" key="8">
    <source>
        <dbReference type="RuleBase" id="RU000477"/>
    </source>
</evidence>
<dbReference type="PANTHER" id="PTHR19139:SF199">
    <property type="entry name" value="MIP17260P"/>
    <property type="match status" value="1"/>
</dbReference>
<dbReference type="InterPro" id="IPR023271">
    <property type="entry name" value="Aquaporin-like"/>
</dbReference>
<comment type="subcellular location">
    <subcellularLocation>
        <location evidence="1">Cell membrane</location>
        <topology evidence="1">Multi-pass membrane protein</topology>
    </subcellularLocation>
</comment>
<dbReference type="Gene3D" id="1.20.1080.10">
    <property type="entry name" value="Glycerol uptake facilitator protein"/>
    <property type="match status" value="1"/>
</dbReference>
<dbReference type="NCBIfam" id="TIGR00861">
    <property type="entry name" value="MIP"/>
    <property type="match status" value="1"/>
</dbReference>
<dbReference type="PROSITE" id="PS00221">
    <property type="entry name" value="MIP"/>
    <property type="match status" value="1"/>
</dbReference>
<keyword evidence="3 8" id="KW-0813">Transport</keyword>
<dbReference type="Proteomes" id="UP000078516">
    <property type="component" value="Unassembled WGS sequence"/>
</dbReference>
<dbReference type="RefSeq" id="WP_067482903.1">
    <property type="nucleotide sequence ID" value="NZ_BJUG01000011.1"/>
</dbReference>
<comment type="similarity">
    <text evidence="2 8">Belongs to the MIP/aquaporin (TC 1.A.8) family.</text>
</comment>
<dbReference type="GeneID" id="77488110"/>
<evidence type="ECO:0000256" key="7">
    <source>
        <dbReference type="ARBA" id="ARBA00023136"/>
    </source>
</evidence>
<evidence type="ECO:0000256" key="5">
    <source>
        <dbReference type="ARBA" id="ARBA00022692"/>
    </source>
</evidence>
<dbReference type="InterPro" id="IPR034294">
    <property type="entry name" value="Aquaporin_transptr"/>
</dbReference>
<keyword evidence="4" id="KW-1003">Cell membrane</keyword>
<keyword evidence="6" id="KW-1133">Transmembrane helix</keyword>
<accession>A0A179ESP7</accession>
<gene>
    <name evidence="9" type="ORF">A6E74_05265</name>
</gene>
<dbReference type="OrthoDB" id="9807293at2"/>
<dbReference type="InterPro" id="IPR022357">
    <property type="entry name" value="MIP_CS"/>
</dbReference>
<sequence>MKKGIAEFIGTYILVFVGTGAAVLGGGAEGIVGIAGIALAFGLTIVAAAYSIGTVSGAHLNPAVSIAMWMNKRISVTELVYYIVGQVVGAFAASLTLSGLLDSAGKSVENLGQNVFEMGTVGALSVEIILTFIFVLVIMTVTSQTKGNSSLAGLVIGLSLTLIHFVGIPLTGMSANPARSLAPAVLVGGQALEQVWVFIVAPIVGGILAALVAKYLLNTENDSVEA</sequence>
<dbReference type="CDD" id="cd00333">
    <property type="entry name" value="MIP"/>
    <property type="match status" value="1"/>
</dbReference>
<evidence type="ECO:0000313" key="10">
    <source>
        <dbReference type="Proteomes" id="UP000078516"/>
    </source>
</evidence>
<evidence type="ECO:0000256" key="3">
    <source>
        <dbReference type="ARBA" id="ARBA00022448"/>
    </source>
</evidence>
<dbReference type="KEGG" id="eth:CK496_10730"/>
<dbReference type="AlphaFoldDB" id="A0A179ESP7"/>
<dbReference type="PRINTS" id="PR00783">
    <property type="entry name" value="MINTRINSICP"/>
</dbReference>
<evidence type="ECO:0000256" key="6">
    <source>
        <dbReference type="ARBA" id="ARBA00022989"/>
    </source>
</evidence>
<comment type="caution">
    <text evidence="9">The sequence shown here is derived from an EMBL/GenBank/DDBJ whole genome shotgun (WGS) entry which is preliminary data.</text>
</comment>
<dbReference type="GO" id="GO:0005886">
    <property type="term" value="C:plasma membrane"/>
    <property type="evidence" value="ECO:0007669"/>
    <property type="project" value="UniProtKB-SubCell"/>
</dbReference>
<proteinExistence type="inferred from homology"/>
<dbReference type="Pfam" id="PF00230">
    <property type="entry name" value="MIP"/>
    <property type="match status" value="1"/>
</dbReference>
<dbReference type="GO" id="GO:0015250">
    <property type="term" value="F:water channel activity"/>
    <property type="evidence" value="ECO:0007669"/>
    <property type="project" value="TreeGrafter"/>
</dbReference>
<protein>
    <submittedName>
        <fullName evidence="9">Aquaporin</fullName>
    </submittedName>
</protein>
<evidence type="ECO:0000256" key="2">
    <source>
        <dbReference type="ARBA" id="ARBA00006175"/>
    </source>
</evidence>
<name>A0A179ESP7_ENTTH</name>
<dbReference type="InterPro" id="IPR000425">
    <property type="entry name" value="MIP"/>
</dbReference>
<organism evidence="9 10">
    <name type="scientific">Enterococcus thailandicus</name>
    <dbReference type="NCBI Taxonomy" id="417368"/>
    <lineage>
        <taxon>Bacteria</taxon>
        <taxon>Bacillati</taxon>
        <taxon>Bacillota</taxon>
        <taxon>Bacilli</taxon>
        <taxon>Lactobacillales</taxon>
        <taxon>Enterococcaceae</taxon>
        <taxon>Enterococcus</taxon>
    </lineage>
</organism>